<evidence type="ECO:0000256" key="2">
    <source>
        <dbReference type="ARBA" id="ARBA00001966"/>
    </source>
</evidence>
<proteinExistence type="predicted"/>
<keyword evidence="6" id="KW-0004">4Fe-4S</keyword>
<dbReference type="Pfam" id="PF02518">
    <property type="entry name" value="HATPase_c"/>
    <property type="match status" value="1"/>
</dbReference>
<evidence type="ECO:0000259" key="19">
    <source>
        <dbReference type="PROSITE" id="PS50109"/>
    </source>
</evidence>
<evidence type="ECO:0000256" key="11">
    <source>
        <dbReference type="ARBA" id="ARBA00022741"/>
    </source>
</evidence>
<dbReference type="Pfam" id="PF01590">
    <property type="entry name" value="GAF"/>
    <property type="match status" value="1"/>
</dbReference>
<dbReference type="InterPro" id="IPR003594">
    <property type="entry name" value="HATPase_dom"/>
</dbReference>
<protein>
    <recommendedName>
        <fullName evidence="5">Oxygen sensor histidine kinase NreB</fullName>
        <ecNumber evidence="4">2.7.13.3</ecNumber>
    </recommendedName>
    <alternativeName>
        <fullName evidence="18">Nitrogen regulation protein B</fullName>
    </alternativeName>
</protein>
<evidence type="ECO:0000256" key="15">
    <source>
        <dbReference type="ARBA" id="ARBA00023012"/>
    </source>
</evidence>
<dbReference type="SUPFAM" id="SSF55781">
    <property type="entry name" value="GAF domain-like"/>
    <property type="match status" value="1"/>
</dbReference>
<comment type="catalytic activity">
    <reaction evidence="1">
        <text>ATP + protein L-histidine = ADP + protein N-phospho-L-histidine.</text>
        <dbReference type="EC" id="2.7.13.3"/>
    </reaction>
</comment>
<feature type="domain" description="Histidine kinase" evidence="19">
    <location>
        <begin position="395"/>
        <end position="479"/>
    </location>
</feature>
<dbReference type="EMBL" id="JAPDDP010000059">
    <property type="protein sequence ID" value="MDA0183739.1"/>
    <property type="molecule type" value="Genomic_DNA"/>
</dbReference>
<evidence type="ECO:0000256" key="17">
    <source>
        <dbReference type="ARBA" id="ARBA00024827"/>
    </source>
</evidence>
<evidence type="ECO:0000256" key="1">
    <source>
        <dbReference type="ARBA" id="ARBA00000085"/>
    </source>
</evidence>
<dbReference type="CDD" id="cd16917">
    <property type="entry name" value="HATPase_UhpB-NarQ-NarX-like"/>
    <property type="match status" value="1"/>
</dbReference>
<evidence type="ECO:0000256" key="4">
    <source>
        <dbReference type="ARBA" id="ARBA00012438"/>
    </source>
</evidence>
<keyword evidence="10" id="KW-0479">Metal-binding</keyword>
<evidence type="ECO:0000256" key="14">
    <source>
        <dbReference type="ARBA" id="ARBA00023004"/>
    </source>
</evidence>
<accession>A0A9X3S9T8</accession>
<dbReference type="InterPro" id="IPR029016">
    <property type="entry name" value="GAF-like_dom_sf"/>
</dbReference>
<evidence type="ECO:0000256" key="5">
    <source>
        <dbReference type="ARBA" id="ARBA00017322"/>
    </source>
</evidence>
<keyword evidence="16" id="KW-0411">Iron-sulfur</keyword>
<evidence type="ECO:0000256" key="13">
    <source>
        <dbReference type="ARBA" id="ARBA00022840"/>
    </source>
</evidence>
<comment type="function">
    <text evidence="17">Member of the two-component regulatory system NreB/NreC involved in the control of dissimilatory nitrate/nitrite reduction in response to oxygen. NreB functions as a direct oxygen sensor histidine kinase which is autophosphorylated, in the absence of oxygen, probably at the conserved histidine residue, and transfers its phosphate group probably to a conserved aspartate residue of NreC. NreB/NreC activates the expression of the nitrate (narGHJI) and nitrite (nir) reductase operons, as well as the putative nitrate transporter gene narT.</text>
</comment>
<dbReference type="PANTHER" id="PTHR24421:SF10">
    <property type="entry name" value="NITRATE_NITRITE SENSOR PROTEIN NARQ"/>
    <property type="match status" value="1"/>
</dbReference>
<dbReference type="AlphaFoldDB" id="A0A9X3S9T8"/>
<dbReference type="InterPro" id="IPR005467">
    <property type="entry name" value="His_kinase_dom"/>
</dbReference>
<keyword evidence="13" id="KW-0067">ATP-binding</keyword>
<comment type="caution">
    <text evidence="20">The sequence shown here is derived from an EMBL/GenBank/DDBJ whole genome shotgun (WGS) entry which is preliminary data.</text>
</comment>
<dbReference type="InterPro" id="IPR050482">
    <property type="entry name" value="Sensor_HK_TwoCompSys"/>
</dbReference>
<name>A0A9X3S9T8_9ACTN</name>
<dbReference type="SUPFAM" id="SSF55874">
    <property type="entry name" value="ATPase domain of HSP90 chaperone/DNA topoisomerase II/histidine kinase"/>
    <property type="match status" value="1"/>
</dbReference>
<dbReference type="InterPro" id="IPR004358">
    <property type="entry name" value="Sig_transdc_His_kin-like_C"/>
</dbReference>
<dbReference type="Gene3D" id="1.20.5.1930">
    <property type="match status" value="1"/>
</dbReference>
<dbReference type="InterPro" id="IPR003018">
    <property type="entry name" value="GAF"/>
</dbReference>
<dbReference type="PANTHER" id="PTHR24421">
    <property type="entry name" value="NITRATE/NITRITE SENSOR PROTEIN NARX-RELATED"/>
    <property type="match status" value="1"/>
</dbReference>
<keyword evidence="9" id="KW-0808">Transferase</keyword>
<keyword evidence="7" id="KW-0963">Cytoplasm</keyword>
<dbReference type="Proteomes" id="UP001147653">
    <property type="component" value="Unassembled WGS sequence"/>
</dbReference>
<dbReference type="Gene3D" id="3.30.450.40">
    <property type="match status" value="1"/>
</dbReference>
<dbReference type="PRINTS" id="PR00344">
    <property type="entry name" value="BCTRLSENSOR"/>
</dbReference>
<comment type="cofactor">
    <cofactor evidence="2">
        <name>[4Fe-4S] cluster</name>
        <dbReference type="ChEBI" id="CHEBI:49883"/>
    </cofactor>
</comment>
<comment type="subcellular location">
    <subcellularLocation>
        <location evidence="3">Cytoplasm</location>
    </subcellularLocation>
</comment>
<dbReference type="GO" id="GO:0051539">
    <property type="term" value="F:4 iron, 4 sulfur cluster binding"/>
    <property type="evidence" value="ECO:0007669"/>
    <property type="project" value="UniProtKB-KW"/>
</dbReference>
<dbReference type="PROSITE" id="PS50109">
    <property type="entry name" value="HIS_KIN"/>
    <property type="match status" value="1"/>
</dbReference>
<gene>
    <name evidence="20" type="ORF">OJ997_25750</name>
</gene>
<dbReference type="RefSeq" id="WP_270028153.1">
    <property type="nucleotide sequence ID" value="NZ_JAPDDP010000059.1"/>
</dbReference>
<evidence type="ECO:0000256" key="12">
    <source>
        <dbReference type="ARBA" id="ARBA00022777"/>
    </source>
</evidence>
<keyword evidence="21" id="KW-1185">Reference proteome</keyword>
<evidence type="ECO:0000256" key="8">
    <source>
        <dbReference type="ARBA" id="ARBA00022553"/>
    </source>
</evidence>
<dbReference type="Pfam" id="PF07730">
    <property type="entry name" value="HisKA_3"/>
    <property type="match status" value="1"/>
</dbReference>
<evidence type="ECO:0000256" key="18">
    <source>
        <dbReference type="ARBA" id="ARBA00030800"/>
    </source>
</evidence>
<dbReference type="GO" id="GO:0005524">
    <property type="term" value="F:ATP binding"/>
    <property type="evidence" value="ECO:0007669"/>
    <property type="project" value="UniProtKB-KW"/>
</dbReference>
<evidence type="ECO:0000256" key="6">
    <source>
        <dbReference type="ARBA" id="ARBA00022485"/>
    </source>
</evidence>
<organism evidence="20 21">
    <name type="scientific">Solirubrobacter phytolaccae</name>
    <dbReference type="NCBI Taxonomy" id="1404360"/>
    <lineage>
        <taxon>Bacteria</taxon>
        <taxon>Bacillati</taxon>
        <taxon>Actinomycetota</taxon>
        <taxon>Thermoleophilia</taxon>
        <taxon>Solirubrobacterales</taxon>
        <taxon>Solirubrobacteraceae</taxon>
        <taxon>Solirubrobacter</taxon>
    </lineage>
</organism>
<evidence type="ECO:0000256" key="3">
    <source>
        <dbReference type="ARBA" id="ARBA00004496"/>
    </source>
</evidence>
<dbReference type="InterPro" id="IPR036890">
    <property type="entry name" value="HATPase_C_sf"/>
</dbReference>
<evidence type="ECO:0000256" key="16">
    <source>
        <dbReference type="ARBA" id="ARBA00023014"/>
    </source>
</evidence>
<evidence type="ECO:0000256" key="9">
    <source>
        <dbReference type="ARBA" id="ARBA00022679"/>
    </source>
</evidence>
<evidence type="ECO:0000256" key="10">
    <source>
        <dbReference type="ARBA" id="ARBA00022723"/>
    </source>
</evidence>
<keyword evidence="12 20" id="KW-0418">Kinase</keyword>
<dbReference type="SMART" id="SM00387">
    <property type="entry name" value="HATPase_c"/>
    <property type="match status" value="1"/>
</dbReference>
<evidence type="ECO:0000313" key="21">
    <source>
        <dbReference type="Proteomes" id="UP001147653"/>
    </source>
</evidence>
<keyword evidence="14" id="KW-0408">Iron</keyword>
<keyword evidence="11" id="KW-0547">Nucleotide-binding</keyword>
<reference evidence="20" key="1">
    <citation type="submission" date="2022-10" db="EMBL/GenBank/DDBJ databases">
        <title>The WGS of Solirubrobacter phytolaccae KCTC 29190.</title>
        <authorList>
            <person name="Jiang Z."/>
        </authorList>
    </citation>
    <scope>NUCLEOTIDE SEQUENCE</scope>
    <source>
        <strain evidence="20">KCTC 29190</strain>
    </source>
</reference>
<dbReference type="SMART" id="SM00065">
    <property type="entry name" value="GAF"/>
    <property type="match status" value="1"/>
</dbReference>
<sequence>MRGPALTPAALRGLLDATPAAIGCFDERLLAVYANTAFTMATGVQAGRVLQDGPLAAEIRAMTGGTGAPRRVRIAAPHRMPISGTLFALEDGLIGFVLDAGAYEALAQLAEEQSALRRVATFVASDPEPEALFRVVAEEAGRLLHARSAATIRYEGDFALTVGRWADDDLGGFEVGTVVPLTDSDGLTAVVARTREPARIEDYRGVRGFAAELMVKRGYRSAVAAPVVVAGRRVWGLVLVASAGSLGEDAEHRLAGFAELVALSLESTDARAELKASRIRILEAGVTERRRLERNLHDGAQQRLVAIAVQLRVLEKRLGEPDKALALLRSAANELEQALAELRELARGLHPAVLADRGLAAALETLSSRSPLPLRLEGVPEGRLAEPLEAAAYFVVAESLTNAVKHAEATELHVRMATEHGELRVEIRDDGRGGADPTAGNGTGLRGLADRVEALGGRLDLESPLGAGTTVRAALPISQP</sequence>
<dbReference type="GO" id="GO:0000155">
    <property type="term" value="F:phosphorelay sensor kinase activity"/>
    <property type="evidence" value="ECO:0007669"/>
    <property type="project" value="InterPro"/>
</dbReference>
<dbReference type="GO" id="GO:0046983">
    <property type="term" value="F:protein dimerization activity"/>
    <property type="evidence" value="ECO:0007669"/>
    <property type="project" value="InterPro"/>
</dbReference>
<dbReference type="EC" id="2.7.13.3" evidence="4"/>
<evidence type="ECO:0000256" key="7">
    <source>
        <dbReference type="ARBA" id="ARBA00022490"/>
    </source>
</evidence>
<dbReference type="GO" id="GO:0016020">
    <property type="term" value="C:membrane"/>
    <property type="evidence" value="ECO:0007669"/>
    <property type="project" value="InterPro"/>
</dbReference>
<evidence type="ECO:0000313" key="20">
    <source>
        <dbReference type="EMBL" id="MDA0183739.1"/>
    </source>
</evidence>
<dbReference type="GO" id="GO:0046872">
    <property type="term" value="F:metal ion binding"/>
    <property type="evidence" value="ECO:0007669"/>
    <property type="project" value="UniProtKB-KW"/>
</dbReference>
<keyword evidence="15" id="KW-0902">Two-component regulatory system</keyword>
<dbReference type="Gene3D" id="3.30.565.10">
    <property type="entry name" value="Histidine kinase-like ATPase, C-terminal domain"/>
    <property type="match status" value="1"/>
</dbReference>
<keyword evidence="8" id="KW-0597">Phosphoprotein</keyword>
<dbReference type="GO" id="GO:0005737">
    <property type="term" value="C:cytoplasm"/>
    <property type="evidence" value="ECO:0007669"/>
    <property type="project" value="UniProtKB-SubCell"/>
</dbReference>
<dbReference type="InterPro" id="IPR011712">
    <property type="entry name" value="Sig_transdc_His_kin_sub3_dim/P"/>
</dbReference>